<dbReference type="Gene3D" id="3.80.10.10">
    <property type="entry name" value="Ribonuclease Inhibitor"/>
    <property type="match status" value="2"/>
</dbReference>
<feature type="region of interest" description="Disordered" evidence="1">
    <location>
        <begin position="740"/>
        <end position="825"/>
    </location>
</feature>
<evidence type="ECO:0000313" key="2">
    <source>
        <dbReference type="Proteomes" id="UP001652661"/>
    </source>
</evidence>
<evidence type="ECO:0000313" key="4">
    <source>
        <dbReference type="RefSeq" id="XP_017026757.1"/>
    </source>
</evidence>
<dbReference type="GO" id="GO:0044782">
    <property type="term" value="P:cilium organization"/>
    <property type="evidence" value="ECO:0007669"/>
    <property type="project" value="TreeGrafter"/>
</dbReference>
<dbReference type="InterPro" id="IPR026212">
    <property type="entry name" value="Cep78"/>
</dbReference>
<name>A0A6P4ICX8_DROKI</name>
<protein>
    <submittedName>
        <fullName evidence="3 4">Protein Cep78 homolog</fullName>
    </submittedName>
</protein>
<dbReference type="GeneID" id="108077773"/>
<proteinExistence type="predicted"/>
<sequence>MSVARTVQPKGNTNELARKTVLVSLPPVVKKSSKSRSFHFRYLELCRAKNLAPVPEIRTKSNATTTYLELCGDKLAVSDWLLLTEALHHDLVLQQLVVRLRRSYPQSNIDPIDTEKRARLFRQRPVIFTRFIFGSLIQAIANCVSSNKNLSVLKLEGLPLQDGYIETIAKSLADNECLETVSFSKSNIGDRGCEVVCNTAKYLNRIETFDLSECGLTSKGAEHVADMMRMQKITRFSEGWEKSLRYRSVDVNTIGGLRTILLANNPELGDDGVQMIAEVLKEDAWIKKIDMEGCGLTDVGANMILDCLALNTAITEFNVRNNEGISKFLLRSIRDQLGEPAEEKQEPEYDLSCVNGLQSLPKNKKVTVSQLLSHIKTLEEQLSFERTLRKKAEMLNKKLSYQLMNTNSHNVVHEKGMESAGHSHMANEFVRIETPPEVVKDSQSYRQTHFNRLVNSAVTSPEVSPRSDMGTLRKDEQLQQQMHHQLKQQSPTHMQMQRPSLDHQHAHQSPTHIHPSLDQQLRTLHEVEDVEPPEESPSETEESTFEEQQYQQQSTHRKQLQVRKVRSEIKYVETNTKDSKAKKHESKSDHEFANERDFKLNPAVQFETDIGDSAMVSSGKRYDGPGDTNYEYTYEREQHMVKRGYENGYVGDNCGRSIPKPSGLAEALAQKRGAGGTYGSGGGDGHVAQFVNSLERRTNANVKMAKKRHKTKTEESLLQVQVNEMHMESYMSNYEELCSTDTTVDNSDNSDTETTDATLRPGGSETSSGKFTPVQVFTRRKHSEGSVSLPQADSGGDGDAGGRDQNLSPRSAFLSMQQPKRESCS</sequence>
<dbReference type="RefSeq" id="XP_017026756.1">
    <property type="nucleotide sequence ID" value="XM_017171267.1"/>
</dbReference>
<feature type="compositionally biased region" description="Acidic residues" evidence="1">
    <location>
        <begin position="528"/>
        <end position="545"/>
    </location>
</feature>
<dbReference type="GO" id="GO:0005813">
    <property type="term" value="C:centrosome"/>
    <property type="evidence" value="ECO:0007669"/>
    <property type="project" value="TreeGrafter"/>
</dbReference>
<keyword evidence="2" id="KW-1185">Reference proteome</keyword>
<feature type="compositionally biased region" description="Basic and acidic residues" evidence="1">
    <location>
        <begin position="565"/>
        <end position="579"/>
    </location>
</feature>
<feature type="compositionally biased region" description="Basic and acidic residues" evidence="1">
    <location>
        <begin position="586"/>
        <end position="596"/>
    </location>
</feature>
<dbReference type="PANTHER" id="PTHR24110:SF3">
    <property type="entry name" value="CENTROSOMAL PROTEIN OF 78 KDA"/>
    <property type="match status" value="1"/>
</dbReference>
<dbReference type="FunFam" id="3.80.10.10:FF:000933">
    <property type="entry name" value="RNI-like superfamily protein"/>
    <property type="match status" value="1"/>
</dbReference>
<dbReference type="SMART" id="SM00368">
    <property type="entry name" value="LRR_RI"/>
    <property type="match status" value="4"/>
</dbReference>
<dbReference type="InterPro" id="IPR032675">
    <property type="entry name" value="LRR_dom_sf"/>
</dbReference>
<feature type="region of interest" description="Disordered" evidence="1">
    <location>
        <begin position="477"/>
        <end position="513"/>
    </location>
</feature>
<feature type="compositionally biased region" description="Basic residues" evidence="1">
    <location>
        <begin position="555"/>
        <end position="564"/>
    </location>
</feature>
<feature type="region of interest" description="Disordered" evidence="1">
    <location>
        <begin position="528"/>
        <end position="596"/>
    </location>
</feature>
<evidence type="ECO:0000313" key="3">
    <source>
        <dbReference type="RefSeq" id="XP_017026756.1"/>
    </source>
</evidence>
<evidence type="ECO:0000256" key="1">
    <source>
        <dbReference type="SAM" id="MobiDB-lite"/>
    </source>
</evidence>
<dbReference type="RefSeq" id="XP_017026757.1">
    <property type="nucleotide sequence ID" value="XM_017171268.1"/>
</dbReference>
<feature type="compositionally biased region" description="Polar residues" evidence="1">
    <location>
        <begin position="805"/>
        <end position="818"/>
    </location>
</feature>
<dbReference type="OrthoDB" id="78308at2759"/>
<dbReference type="PANTHER" id="PTHR24110">
    <property type="entry name" value="CENTROSOMAL PROTEIN OF 78 KDA"/>
    <property type="match status" value="1"/>
</dbReference>
<reference evidence="3 4" key="1">
    <citation type="submission" date="2025-04" db="UniProtKB">
        <authorList>
            <consortium name="RefSeq"/>
        </authorList>
    </citation>
    <scope>IDENTIFICATION</scope>
</reference>
<accession>A0A6P4ICX8</accession>
<feature type="compositionally biased region" description="Low complexity" evidence="1">
    <location>
        <begin position="478"/>
        <end position="489"/>
    </location>
</feature>
<dbReference type="GO" id="GO:0036064">
    <property type="term" value="C:ciliary basal body"/>
    <property type="evidence" value="ECO:0007669"/>
    <property type="project" value="TreeGrafter"/>
</dbReference>
<dbReference type="Proteomes" id="UP001652661">
    <property type="component" value="Chromosome 3R"/>
</dbReference>
<gene>
    <name evidence="3 4" type="primary">LOC108077773</name>
</gene>
<dbReference type="PRINTS" id="PR02062">
    <property type="entry name" value="CENTROSOME78"/>
</dbReference>
<dbReference type="AlphaFoldDB" id="A0A6P4ICX8"/>
<dbReference type="SUPFAM" id="SSF52047">
    <property type="entry name" value="RNI-like"/>
    <property type="match status" value="1"/>
</dbReference>
<organism evidence="2 4">
    <name type="scientific">Drosophila kikkawai</name>
    <name type="common">Fruit fly</name>
    <dbReference type="NCBI Taxonomy" id="30033"/>
    <lineage>
        <taxon>Eukaryota</taxon>
        <taxon>Metazoa</taxon>
        <taxon>Ecdysozoa</taxon>
        <taxon>Arthropoda</taxon>
        <taxon>Hexapoda</taxon>
        <taxon>Insecta</taxon>
        <taxon>Pterygota</taxon>
        <taxon>Neoptera</taxon>
        <taxon>Endopterygota</taxon>
        <taxon>Diptera</taxon>
        <taxon>Brachycera</taxon>
        <taxon>Muscomorpha</taxon>
        <taxon>Ephydroidea</taxon>
        <taxon>Drosophilidae</taxon>
        <taxon>Drosophila</taxon>
        <taxon>Sophophora</taxon>
    </lineage>
</organism>